<dbReference type="OrthoDB" id="3405399at2"/>
<dbReference type="Proteomes" id="UP000271683">
    <property type="component" value="Unassembled WGS sequence"/>
</dbReference>
<dbReference type="EMBL" id="RJKL01000001">
    <property type="protein sequence ID" value="ROP29528.1"/>
    <property type="molecule type" value="Genomic_DNA"/>
</dbReference>
<organism evidence="1 2">
    <name type="scientific">Couchioplanes caeruleus</name>
    <dbReference type="NCBI Taxonomy" id="56438"/>
    <lineage>
        <taxon>Bacteria</taxon>
        <taxon>Bacillati</taxon>
        <taxon>Actinomycetota</taxon>
        <taxon>Actinomycetes</taxon>
        <taxon>Micromonosporales</taxon>
        <taxon>Micromonosporaceae</taxon>
        <taxon>Couchioplanes</taxon>
    </lineage>
</organism>
<dbReference type="RefSeq" id="WP_143162737.1">
    <property type="nucleotide sequence ID" value="NZ_RJKL01000001.1"/>
</dbReference>
<evidence type="ECO:0000313" key="2">
    <source>
        <dbReference type="Proteomes" id="UP000271683"/>
    </source>
</evidence>
<gene>
    <name evidence="1" type="ORF">EDD30_2326</name>
</gene>
<proteinExistence type="predicted"/>
<reference evidence="1 2" key="1">
    <citation type="submission" date="2018-11" db="EMBL/GenBank/DDBJ databases">
        <title>Sequencing the genomes of 1000 actinobacteria strains.</title>
        <authorList>
            <person name="Klenk H.-P."/>
        </authorList>
    </citation>
    <scope>NUCLEOTIDE SEQUENCE [LARGE SCALE GENOMIC DNA]</scope>
    <source>
        <strain evidence="1 2">DSM 43634</strain>
    </source>
</reference>
<dbReference type="AlphaFoldDB" id="A0A3N1GH53"/>
<comment type="caution">
    <text evidence="1">The sequence shown here is derived from an EMBL/GenBank/DDBJ whole genome shotgun (WGS) entry which is preliminary data.</text>
</comment>
<name>A0A3N1GH53_9ACTN</name>
<protein>
    <submittedName>
        <fullName evidence="1">Uncharacterized protein</fullName>
    </submittedName>
</protein>
<evidence type="ECO:0000313" key="1">
    <source>
        <dbReference type="EMBL" id="ROP29528.1"/>
    </source>
</evidence>
<accession>A0A3N1GH53</accession>
<sequence length="68" mass="7449">MIGLLYKLVSGKAWTTVRSATAEFGPPPGAVYRDELACFSDAELYAYGDAILVAARRRQRRRAGFPVA</sequence>